<feature type="transmembrane region" description="Helical" evidence="7">
    <location>
        <begin position="151"/>
        <end position="169"/>
    </location>
</feature>
<dbReference type="GO" id="GO:0046872">
    <property type="term" value="F:metal ion binding"/>
    <property type="evidence" value="ECO:0007669"/>
    <property type="project" value="UniProtKB-KW"/>
</dbReference>
<comment type="subcellular location">
    <subcellularLocation>
        <location evidence="1">Membrane</location>
        <topology evidence="1">Multi-pass membrane protein</topology>
    </subcellularLocation>
</comment>
<evidence type="ECO:0000256" key="3">
    <source>
        <dbReference type="ARBA" id="ARBA00022692"/>
    </source>
</evidence>
<feature type="transmembrane region" description="Helical" evidence="7">
    <location>
        <begin position="247"/>
        <end position="267"/>
    </location>
</feature>
<sequence length="366" mass="40698">MHPNLVSFEELPPWARDNPLITSGYRRPGDPMYSETQDTAAIPPGLRRRTSGVADKPVSAPVFCHDTAAKCWQSVWSYWHNETVNIHTHLWGSVLAFVLLSAHVLDMLGLLPWGHVLHSATVDDLPLGPRLAKLARVIPLHHSAPPDWQDIVGFGIFLASAAVCLGCSATYHTMSCHSRETARSYNRLDYLGIVVLICGSGIPMLRYLFMCHPRLYTGYLVLSLTLGAAALAVVLQTKSQTSVYRPIRTAIFVALGLSGVFPMLHAVSLYETHLVFESLGMRQVAVSGALYIFGAVLYATRTPERFAPGKFNYIGSSHQIFHCFVLAGAWYHYRAVCRAYHFWHTVETIGGHVGERAICFMLNHHF</sequence>
<reference evidence="8" key="1">
    <citation type="submission" date="2023-03" db="EMBL/GenBank/DDBJ databases">
        <title>Mating type loci evolution in Malassezia.</title>
        <authorList>
            <person name="Coelho M.A."/>
        </authorList>
    </citation>
    <scope>NUCLEOTIDE SEQUENCE</scope>
    <source>
        <strain evidence="8">CBS 11721</strain>
    </source>
</reference>
<dbReference type="GO" id="GO:0038023">
    <property type="term" value="F:signaling receptor activity"/>
    <property type="evidence" value="ECO:0007669"/>
    <property type="project" value="TreeGrafter"/>
</dbReference>
<keyword evidence="9" id="KW-1185">Reference proteome</keyword>
<dbReference type="PANTHER" id="PTHR20855:SF52">
    <property type="entry name" value="ADIPONECTIN RECEPTOR PROTEIN"/>
    <property type="match status" value="1"/>
</dbReference>
<evidence type="ECO:0000256" key="1">
    <source>
        <dbReference type="ARBA" id="ARBA00004141"/>
    </source>
</evidence>
<feature type="transmembrane region" description="Helical" evidence="7">
    <location>
        <begin position="311"/>
        <end position="333"/>
    </location>
</feature>
<protein>
    <submittedName>
        <fullName evidence="8">Uncharacterized protein</fullName>
    </submittedName>
</protein>
<feature type="binding site" evidence="6">
    <location>
        <position position="318"/>
    </location>
    <ligand>
        <name>Zn(2+)</name>
        <dbReference type="ChEBI" id="CHEBI:29105"/>
    </ligand>
</feature>
<evidence type="ECO:0000256" key="4">
    <source>
        <dbReference type="ARBA" id="ARBA00022989"/>
    </source>
</evidence>
<comment type="similarity">
    <text evidence="2">Belongs to the ADIPOR family.</text>
</comment>
<evidence type="ECO:0000256" key="7">
    <source>
        <dbReference type="SAM" id="Phobius"/>
    </source>
</evidence>
<evidence type="ECO:0000313" key="9">
    <source>
        <dbReference type="Proteomes" id="UP001219933"/>
    </source>
</evidence>
<evidence type="ECO:0000313" key="8">
    <source>
        <dbReference type="EMBL" id="WFD33965.1"/>
    </source>
</evidence>
<feature type="transmembrane region" description="Helical" evidence="7">
    <location>
        <begin position="215"/>
        <end position="235"/>
    </location>
</feature>
<name>A0AAF0ERS0_9BASI</name>
<accession>A0AAF0ERS0</accession>
<feature type="transmembrane region" description="Helical" evidence="7">
    <location>
        <begin position="279"/>
        <end position="299"/>
    </location>
</feature>
<keyword evidence="4 7" id="KW-1133">Transmembrane helix</keyword>
<keyword evidence="6" id="KW-0479">Metal-binding</keyword>
<feature type="transmembrane region" description="Helical" evidence="7">
    <location>
        <begin position="190"/>
        <end position="209"/>
    </location>
</feature>
<keyword evidence="5 7" id="KW-0472">Membrane</keyword>
<dbReference type="InterPro" id="IPR004254">
    <property type="entry name" value="AdipoR/HlyIII-related"/>
</dbReference>
<feature type="binding site" evidence="6">
    <location>
        <position position="322"/>
    </location>
    <ligand>
        <name>Zn(2+)</name>
        <dbReference type="ChEBI" id="CHEBI:29105"/>
    </ligand>
</feature>
<gene>
    <name evidence="8" type="ORF">MCUN1_000793</name>
</gene>
<keyword evidence="3 7" id="KW-0812">Transmembrane</keyword>
<dbReference type="AlphaFoldDB" id="A0AAF0ERS0"/>
<dbReference type="GO" id="GO:0016020">
    <property type="term" value="C:membrane"/>
    <property type="evidence" value="ECO:0007669"/>
    <property type="project" value="UniProtKB-SubCell"/>
</dbReference>
<organism evidence="8 9">
    <name type="scientific">Malassezia cuniculi</name>
    <dbReference type="NCBI Taxonomy" id="948313"/>
    <lineage>
        <taxon>Eukaryota</taxon>
        <taxon>Fungi</taxon>
        <taxon>Dikarya</taxon>
        <taxon>Basidiomycota</taxon>
        <taxon>Ustilaginomycotina</taxon>
        <taxon>Malasseziomycetes</taxon>
        <taxon>Malasseziales</taxon>
        <taxon>Malasseziaceae</taxon>
        <taxon>Malassezia</taxon>
    </lineage>
</organism>
<dbReference type="Proteomes" id="UP001219933">
    <property type="component" value="Chromosome 1"/>
</dbReference>
<dbReference type="PANTHER" id="PTHR20855">
    <property type="entry name" value="ADIPOR/PROGESTIN RECEPTOR-RELATED"/>
    <property type="match status" value="1"/>
</dbReference>
<evidence type="ECO:0000256" key="6">
    <source>
        <dbReference type="PIRSR" id="PIRSR604254-1"/>
    </source>
</evidence>
<evidence type="ECO:0000256" key="2">
    <source>
        <dbReference type="ARBA" id="ARBA00007018"/>
    </source>
</evidence>
<dbReference type="Pfam" id="PF03006">
    <property type="entry name" value="HlyIII"/>
    <property type="match status" value="1"/>
</dbReference>
<evidence type="ECO:0000256" key="5">
    <source>
        <dbReference type="ARBA" id="ARBA00023136"/>
    </source>
</evidence>
<dbReference type="GO" id="GO:0006882">
    <property type="term" value="P:intracellular zinc ion homeostasis"/>
    <property type="evidence" value="ECO:0007669"/>
    <property type="project" value="TreeGrafter"/>
</dbReference>
<dbReference type="EMBL" id="CP119877">
    <property type="protein sequence ID" value="WFD33965.1"/>
    <property type="molecule type" value="Genomic_DNA"/>
</dbReference>
<proteinExistence type="inferred from homology"/>
<keyword evidence="6" id="KW-0862">Zinc</keyword>
<feature type="transmembrane region" description="Helical" evidence="7">
    <location>
        <begin position="90"/>
        <end position="111"/>
    </location>
</feature>
<feature type="binding site" evidence="6">
    <location>
        <position position="172"/>
    </location>
    <ligand>
        <name>Zn(2+)</name>
        <dbReference type="ChEBI" id="CHEBI:29105"/>
    </ligand>
</feature>